<feature type="signal peptide" evidence="2">
    <location>
        <begin position="1"/>
        <end position="22"/>
    </location>
</feature>
<organism evidence="3 4">
    <name type="scientific">Xenoophorus captivus</name>
    <dbReference type="NCBI Taxonomy" id="1517983"/>
    <lineage>
        <taxon>Eukaryota</taxon>
        <taxon>Metazoa</taxon>
        <taxon>Chordata</taxon>
        <taxon>Craniata</taxon>
        <taxon>Vertebrata</taxon>
        <taxon>Euteleostomi</taxon>
        <taxon>Actinopterygii</taxon>
        <taxon>Neopterygii</taxon>
        <taxon>Teleostei</taxon>
        <taxon>Neoteleostei</taxon>
        <taxon>Acanthomorphata</taxon>
        <taxon>Ovalentaria</taxon>
        <taxon>Atherinomorphae</taxon>
        <taxon>Cyprinodontiformes</taxon>
        <taxon>Goodeidae</taxon>
        <taxon>Xenoophorus</taxon>
    </lineage>
</organism>
<evidence type="ECO:0000256" key="2">
    <source>
        <dbReference type="SAM" id="SignalP"/>
    </source>
</evidence>
<keyword evidence="4" id="KW-1185">Reference proteome</keyword>
<proteinExistence type="predicted"/>
<keyword evidence="2" id="KW-0732">Signal</keyword>
<feature type="compositionally biased region" description="Low complexity" evidence="1">
    <location>
        <begin position="52"/>
        <end position="69"/>
    </location>
</feature>
<dbReference type="Proteomes" id="UP001434883">
    <property type="component" value="Unassembled WGS sequence"/>
</dbReference>
<protein>
    <recommendedName>
        <fullName evidence="5">Secreted protein</fullName>
    </recommendedName>
</protein>
<dbReference type="EMBL" id="JAHRIN010019238">
    <property type="protein sequence ID" value="MEQ2198334.1"/>
    <property type="molecule type" value="Genomic_DNA"/>
</dbReference>
<reference evidence="3 4" key="1">
    <citation type="submission" date="2021-06" db="EMBL/GenBank/DDBJ databases">
        <authorList>
            <person name="Palmer J.M."/>
        </authorList>
    </citation>
    <scope>NUCLEOTIDE SEQUENCE [LARGE SCALE GENOMIC DNA]</scope>
    <source>
        <strain evidence="3 4">XC_2019</strain>
        <tissue evidence="3">Muscle</tissue>
    </source>
</reference>
<evidence type="ECO:0000313" key="4">
    <source>
        <dbReference type="Proteomes" id="UP001434883"/>
    </source>
</evidence>
<name>A0ABV0QR78_9TELE</name>
<gene>
    <name evidence="3" type="ORF">XENOCAPTIV_011361</name>
</gene>
<sequence>MRTSLVVCFCVFALQNFQSLVCAPVRGAGRYNAAPSDWWRHRESRGDVGADLGSQSSGSSSQLLRVVSG</sequence>
<evidence type="ECO:0000256" key="1">
    <source>
        <dbReference type="SAM" id="MobiDB-lite"/>
    </source>
</evidence>
<comment type="caution">
    <text evidence="3">The sequence shown here is derived from an EMBL/GenBank/DDBJ whole genome shotgun (WGS) entry which is preliminary data.</text>
</comment>
<feature type="chain" id="PRO_5045177792" description="Secreted protein" evidence="2">
    <location>
        <begin position="23"/>
        <end position="69"/>
    </location>
</feature>
<evidence type="ECO:0000313" key="3">
    <source>
        <dbReference type="EMBL" id="MEQ2198334.1"/>
    </source>
</evidence>
<feature type="region of interest" description="Disordered" evidence="1">
    <location>
        <begin position="47"/>
        <end position="69"/>
    </location>
</feature>
<accession>A0ABV0QR78</accession>
<evidence type="ECO:0008006" key="5">
    <source>
        <dbReference type="Google" id="ProtNLM"/>
    </source>
</evidence>